<comment type="similarity">
    <text evidence="1">Belongs to the NADH dehydrogenase family.</text>
</comment>
<evidence type="ECO:0000256" key="3">
    <source>
        <dbReference type="ARBA" id="ARBA00022630"/>
    </source>
</evidence>
<feature type="domain" description="External alternative NADH-ubiquinone oxidoreductase-like C-terminal" evidence="12">
    <location>
        <begin position="422"/>
        <end position="481"/>
    </location>
</feature>
<evidence type="ECO:0000256" key="1">
    <source>
        <dbReference type="ARBA" id="ARBA00005272"/>
    </source>
</evidence>
<dbReference type="InterPro" id="IPR023753">
    <property type="entry name" value="FAD/NAD-binding_dom"/>
</dbReference>
<keyword evidence="7" id="KW-0520">NAD</keyword>
<protein>
    <recommendedName>
        <fullName evidence="2">NADH:ubiquinone reductase (non-electrogenic)</fullName>
        <ecNumber evidence="2">1.6.5.9</ecNumber>
    </recommendedName>
</protein>
<keyword evidence="5" id="KW-0809">Transit peptide</keyword>
<accession>A0A507C6R0</accession>
<dbReference type="PANTHER" id="PTHR43706:SF47">
    <property type="entry name" value="EXTERNAL NADH-UBIQUINONE OXIDOREDUCTASE 1, MITOCHONDRIAL-RELATED"/>
    <property type="match status" value="1"/>
</dbReference>
<comment type="catalytic activity">
    <reaction evidence="8">
        <text>a quinone + NADH + H(+) = a quinol + NAD(+)</text>
        <dbReference type="Rhea" id="RHEA:46160"/>
        <dbReference type="ChEBI" id="CHEBI:15378"/>
        <dbReference type="ChEBI" id="CHEBI:24646"/>
        <dbReference type="ChEBI" id="CHEBI:57540"/>
        <dbReference type="ChEBI" id="CHEBI:57945"/>
        <dbReference type="ChEBI" id="CHEBI:132124"/>
        <dbReference type="EC" id="1.6.5.9"/>
    </reaction>
</comment>
<keyword evidence="4" id="KW-0274">FAD</keyword>
<evidence type="ECO:0000256" key="9">
    <source>
        <dbReference type="ARBA" id="ARBA00049010"/>
    </source>
</evidence>
<dbReference type="OrthoDB" id="3244603at2759"/>
<evidence type="ECO:0000313" key="13">
    <source>
        <dbReference type="EMBL" id="TPX33233.1"/>
    </source>
</evidence>
<keyword evidence="14" id="KW-1185">Reference proteome</keyword>
<gene>
    <name evidence="13" type="ORF">SmJEL517_g03809</name>
</gene>
<evidence type="ECO:0000256" key="4">
    <source>
        <dbReference type="ARBA" id="ARBA00022827"/>
    </source>
</evidence>
<comment type="catalytic activity">
    <reaction evidence="9">
        <text>a ubiquinone + NADH + H(+) = a ubiquinol + NAD(+)</text>
        <dbReference type="Rhea" id="RHEA:23152"/>
        <dbReference type="Rhea" id="RHEA-COMP:9565"/>
        <dbReference type="Rhea" id="RHEA-COMP:9566"/>
        <dbReference type="ChEBI" id="CHEBI:15378"/>
        <dbReference type="ChEBI" id="CHEBI:16389"/>
        <dbReference type="ChEBI" id="CHEBI:17976"/>
        <dbReference type="ChEBI" id="CHEBI:57540"/>
        <dbReference type="ChEBI" id="CHEBI:57945"/>
    </reaction>
</comment>
<keyword evidence="10" id="KW-0472">Membrane</keyword>
<keyword evidence="3" id="KW-0285">Flavoprotein</keyword>
<feature type="transmembrane region" description="Helical" evidence="10">
    <location>
        <begin position="18"/>
        <end position="36"/>
    </location>
</feature>
<dbReference type="Pfam" id="PF22366">
    <property type="entry name" value="NDH2_C"/>
    <property type="match status" value="1"/>
</dbReference>
<evidence type="ECO:0000256" key="2">
    <source>
        <dbReference type="ARBA" id="ARBA00012637"/>
    </source>
</evidence>
<dbReference type="InterPro" id="IPR045024">
    <property type="entry name" value="NDH-2"/>
</dbReference>
<dbReference type="EC" id="1.6.5.9" evidence="2"/>
<dbReference type="STRING" id="1806994.A0A507C6R0"/>
<dbReference type="RefSeq" id="XP_031024275.1">
    <property type="nucleotide sequence ID" value="XM_031169737.1"/>
</dbReference>
<evidence type="ECO:0000256" key="7">
    <source>
        <dbReference type="ARBA" id="ARBA00023027"/>
    </source>
</evidence>
<evidence type="ECO:0000256" key="6">
    <source>
        <dbReference type="ARBA" id="ARBA00023002"/>
    </source>
</evidence>
<dbReference type="Gene3D" id="3.50.50.100">
    <property type="match status" value="1"/>
</dbReference>
<evidence type="ECO:0000313" key="14">
    <source>
        <dbReference type="Proteomes" id="UP000319731"/>
    </source>
</evidence>
<sequence length="485" mass="54268">MSSNAPPRKSVFRRAIGPLFKVVVVTSIVGMGYAIWVARHPPPQKEWDPSKKTLAVLGTGWGATSFLKQLDNDDYNVIVISPRNFFLFTPLLPSCTVGTVELRSIMTPIRHFTRFKRRAVKFVEGDCVDIDPTAQTLMIEDNSEVKGATASQKIKYDYLVVAVGAENATFGIPGVKEYACFLKETWDARKIRTRLMDCQSQEEIERLLHMVVVGGGPSGIEYAAELHDFLVDDLQDWFPEISGQISITLVEAMPHVLPMFSKQLIDYTEKTFAEEKVNIRNNTAVKEVKEKKLVVQDTKTKEMFDINYGLLVWATGNAPRSVVSNLIKKLPSDLQNQRRGLVVDEFFKVKGAANMFALGDASATKYAATAQVASRQGEYLAYEFKQMARQENERQRLVSEGKLSDSKKVSLSIEPFENVTFGTLAYIGSGQAIADLPGGVALGGALTFYFWRSAYMSNLFSWRNRALVAFDWTKATLFGRDVSRE</sequence>
<dbReference type="EMBL" id="QEAO01000022">
    <property type="protein sequence ID" value="TPX33233.1"/>
    <property type="molecule type" value="Genomic_DNA"/>
</dbReference>
<dbReference type="Proteomes" id="UP000319731">
    <property type="component" value="Unassembled WGS sequence"/>
</dbReference>
<dbReference type="GO" id="GO:0005739">
    <property type="term" value="C:mitochondrion"/>
    <property type="evidence" value="ECO:0007669"/>
    <property type="project" value="TreeGrafter"/>
</dbReference>
<dbReference type="InterPro" id="IPR036188">
    <property type="entry name" value="FAD/NAD-bd_sf"/>
</dbReference>
<feature type="domain" description="FAD/NAD(P)-binding" evidence="11">
    <location>
        <begin position="53"/>
        <end position="377"/>
    </location>
</feature>
<comment type="caution">
    <text evidence="13">The sequence shown here is derived from an EMBL/GenBank/DDBJ whole genome shotgun (WGS) entry which is preliminary data.</text>
</comment>
<dbReference type="Pfam" id="PF07992">
    <property type="entry name" value="Pyr_redox_2"/>
    <property type="match status" value="1"/>
</dbReference>
<name>A0A507C6R0_9FUNG</name>
<organism evidence="13 14">
    <name type="scientific">Synchytrium microbalum</name>
    <dbReference type="NCBI Taxonomy" id="1806994"/>
    <lineage>
        <taxon>Eukaryota</taxon>
        <taxon>Fungi</taxon>
        <taxon>Fungi incertae sedis</taxon>
        <taxon>Chytridiomycota</taxon>
        <taxon>Chytridiomycota incertae sedis</taxon>
        <taxon>Chytridiomycetes</taxon>
        <taxon>Synchytriales</taxon>
        <taxon>Synchytriaceae</taxon>
        <taxon>Synchytrium</taxon>
    </lineage>
</organism>
<dbReference type="PRINTS" id="PR00368">
    <property type="entry name" value="FADPNR"/>
</dbReference>
<reference evidence="13 14" key="1">
    <citation type="journal article" date="2019" name="Sci. Rep.">
        <title>Comparative genomics of chytrid fungi reveal insights into the obligate biotrophic and pathogenic lifestyle of Synchytrium endobioticum.</title>
        <authorList>
            <person name="van de Vossenberg B.T.L.H."/>
            <person name="Warris S."/>
            <person name="Nguyen H.D.T."/>
            <person name="van Gent-Pelzer M.P.E."/>
            <person name="Joly D.L."/>
            <person name="van de Geest H.C."/>
            <person name="Bonants P.J.M."/>
            <person name="Smith D.S."/>
            <person name="Levesque C.A."/>
            <person name="van der Lee T.A.J."/>
        </authorList>
    </citation>
    <scope>NUCLEOTIDE SEQUENCE [LARGE SCALE GENOMIC DNA]</scope>
    <source>
        <strain evidence="13 14">JEL517</strain>
    </source>
</reference>
<keyword evidence="6" id="KW-0560">Oxidoreductase</keyword>
<dbReference type="PANTHER" id="PTHR43706">
    <property type="entry name" value="NADH DEHYDROGENASE"/>
    <property type="match status" value="1"/>
</dbReference>
<dbReference type="GeneID" id="42005034"/>
<evidence type="ECO:0000256" key="5">
    <source>
        <dbReference type="ARBA" id="ARBA00022946"/>
    </source>
</evidence>
<dbReference type="GO" id="GO:0050136">
    <property type="term" value="F:NADH dehydrogenase (quinone) (non-electrogenic) activity"/>
    <property type="evidence" value="ECO:0007669"/>
    <property type="project" value="UniProtKB-EC"/>
</dbReference>
<dbReference type="InterPro" id="IPR054585">
    <property type="entry name" value="NDH2-like_C"/>
</dbReference>
<evidence type="ECO:0000256" key="10">
    <source>
        <dbReference type="SAM" id="Phobius"/>
    </source>
</evidence>
<dbReference type="AlphaFoldDB" id="A0A507C6R0"/>
<evidence type="ECO:0000259" key="11">
    <source>
        <dbReference type="Pfam" id="PF07992"/>
    </source>
</evidence>
<keyword evidence="10" id="KW-0812">Transmembrane</keyword>
<proteinExistence type="inferred from homology"/>
<dbReference type="SUPFAM" id="SSF51905">
    <property type="entry name" value="FAD/NAD(P)-binding domain"/>
    <property type="match status" value="2"/>
</dbReference>
<evidence type="ECO:0000259" key="12">
    <source>
        <dbReference type="Pfam" id="PF22366"/>
    </source>
</evidence>
<keyword evidence="10" id="KW-1133">Transmembrane helix</keyword>
<evidence type="ECO:0000256" key="8">
    <source>
        <dbReference type="ARBA" id="ARBA00047599"/>
    </source>
</evidence>